<dbReference type="InterPro" id="IPR010657">
    <property type="entry name" value="ImpA_N"/>
</dbReference>
<name>A0A653X8A8_9GAMM</name>
<dbReference type="NCBIfam" id="TIGR03362">
    <property type="entry name" value="VI_chp_7"/>
    <property type="match status" value="1"/>
</dbReference>
<gene>
    <name evidence="3" type="ORF">FX987_03046</name>
</gene>
<evidence type="ECO:0000256" key="1">
    <source>
        <dbReference type="SAM" id="MobiDB-lite"/>
    </source>
</evidence>
<feature type="compositionally biased region" description="Polar residues" evidence="1">
    <location>
        <begin position="185"/>
        <end position="197"/>
    </location>
</feature>
<evidence type="ECO:0000259" key="2">
    <source>
        <dbReference type="Pfam" id="PF06812"/>
    </source>
</evidence>
<sequence>MRITADSHLEPLLAPLPANEQGEEIGVVLEDSADYLRLEAEMMKVGSLQHQDVDWDTAEALAITMLSHKGKDLKVLGHLLHCLQHEGNGVRFALSLRLLAGCLEAWWALAYPFNGARGAKLRPRLFQQFTQRTLKLAAGLDFHNAEDEFLACRHSLEKLQTLAADKQLPADSLDELMRLLDEKQPNQNRAASDSQGGNASGGDARTAASSSSSSAEKVEQPGGGAKVPELRLEAGNERANRQSLLKMADFLNEQNPGEPLAYRLRRYAIWSAIQALPAAREGGRTELAPVAADRVADYREALSRGGDEALWQRIEKSVAVSPYWLEGHRLSAELAKRLGRPRCAEAIRDESVRFVERLPGIESLTFNDGSPFLDKETQQWLYSGAGSGANDGAGGGEAWHAGLEEARSYMGSEGLGPALQVLDQGLASARSLRESTYWRLASADLLQEAGLETLAQQYYSTLHQTVNELDLEQWEPALVSRLQASLRT</sequence>
<dbReference type="PANTHER" id="PTHR37024">
    <property type="entry name" value="TYPE VI SECRETION SYSTEM DUF2094 AND IMPA-RELATED DOMAIN PROTEIN"/>
    <property type="match status" value="1"/>
</dbReference>
<accession>A0A6N0YZ85</accession>
<keyword evidence="4" id="KW-1185">Reference proteome</keyword>
<dbReference type="Pfam" id="PF06812">
    <property type="entry name" value="ImpA_N"/>
    <property type="match status" value="1"/>
</dbReference>
<evidence type="ECO:0000313" key="3">
    <source>
        <dbReference type="EMBL" id="QKS25250.1"/>
    </source>
</evidence>
<evidence type="ECO:0000313" key="4">
    <source>
        <dbReference type="Proteomes" id="UP000509761"/>
    </source>
</evidence>
<feature type="region of interest" description="Disordered" evidence="1">
    <location>
        <begin position="184"/>
        <end position="229"/>
    </location>
</feature>
<proteinExistence type="predicted"/>
<dbReference type="Pfam" id="PF16989">
    <property type="entry name" value="T6SS_VasJ"/>
    <property type="match status" value="1"/>
</dbReference>
<dbReference type="PANTHER" id="PTHR37024:SF3">
    <property type="entry name" value="TYPE VI SECRETION SYSTEM PROTEIN TSSA"/>
    <property type="match status" value="1"/>
</dbReference>
<dbReference type="InterPro" id="IPR017739">
    <property type="entry name" value="T6SS-assoc_VCA0119"/>
</dbReference>
<protein>
    <recommendedName>
        <fullName evidence="2">ImpA N-terminal domain-containing protein</fullName>
    </recommendedName>
</protein>
<dbReference type="Proteomes" id="UP000509761">
    <property type="component" value="Chromosome"/>
</dbReference>
<dbReference type="AlphaFoldDB" id="A0A653X8A8"/>
<accession>A0A653X8A8</accession>
<dbReference type="RefSeq" id="WP_022522000.1">
    <property type="nucleotide sequence ID" value="NZ_CP054580.1"/>
</dbReference>
<reference evidence="3 4" key="1">
    <citation type="submission" date="2019-12" db="EMBL/GenBank/DDBJ databases">
        <title>Genome sequencing and assembly of endphytes of Porphyra tenera.</title>
        <authorList>
            <person name="Park J.M."/>
            <person name="Shin R."/>
            <person name="Jo S.H."/>
        </authorList>
    </citation>
    <scope>NUCLEOTIDE SEQUENCE [LARGE SCALE GENOMIC DNA]</scope>
    <source>
        <strain evidence="3 4">GPM3</strain>
    </source>
</reference>
<dbReference type="EMBL" id="CP054580">
    <property type="protein sequence ID" value="QKS25250.1"/>
    <property type="molecule type" value="Genomic_DNA"/>
</dbReference>
<feature type="domain" description="ImpA N-terminal" evidence="2">
    <location>
        <begin position="23"/>
        <end position="129"/>
    </location>
</feature>
<organism evidence="3 4">
    <name type="scientific">Vreelandella titanicae</name>
    <dbReference type="NCBI Taxonomy" id="664683"/>
    <lineage>
        <taxon>Bacteria</taxon>
        <taxon>Pseudomonadati</taxon>
        <taxon>Pseudomonadota</taxon>
        <taxon>Gammaproteobacteria</taxon>
        <taxon>Oceanospirillales</taxon>
        <taxon>Halomonadaceae</taxon>
        <taxon>Vreelandella</taxon>
    </lineage>
</organism>